<gene>
    <name evidence="2" type="ORF">A4A49_43764</name>
</gene>
<feature type="compositionally biased region" description="Basic and acidic residues" evidence="1">
    <location>
        <begin position="86"/>
        <end position="118"/>
    </location>
</feature>
<evidence type="ECO:0000313" key="3">
    <source>
        <dbReference type="Proteomes" id="UP000187609"/>
    </source>
</evidence>
<dbReference type="AlphaFoldDB" id="A0A1J6K6Z3"/>
<evidence type="ECO:0000256" key="1">
    <source>
        <dbReference type="SAM" id="MobiDB-lite"/>
    </source>
</evidence>
<organism evidence="2 3">
    <name type="scientific">Nicotiana attenuata</name>
    <name type="common">Coyote tobacco</name>
    <dbReference type="NCBI Taxonomy" id="49451"/>
    <lineage>
        <taxon>Eukaryota</taxon>
        <taxon>Viridiplantae</taxon>
        <taxon>Streptophyta</taxon>
        <taxon>Embryophyta</taxon>
        <taxon>Tracheophyta</taxon>
        <taxon>Spermatophyta</taxon>
        <taxon>Magnoliopsida</taxon>
        <taxon>eudicotyledons</taxon>
        <taxon>Gunneridae</taxon>
        <taxon>Pentapetalae</taxon>
        <taxon>asterids</taxon>
        <taxon>lamiids</taxon>
        <taxon>Solanales</taxon>
        <taxon>Solanaceae</taxon>
        <taxon>Nicotianoideae</taxon>
        <taxon>Nicotianeae</taxon>
        <taxon>Nicotiana</taxon>
    </lineage>
</organism>
<name>A0A1J6K6Z3_NICAT</name>
<keyword evidence="3" id="KW-1185">Reference proteome</keyword>
<protein>
    <submittedName>
        <fullName evidence="2">Uncharacterized protein</fullName>
    </submittedName>
</protein>
<reference evidence="2" key="1">
    <citation type="submission" date="2016-11" db="EMBL/GenBank/DDBJ databases">
        <title>The genome of Nicotiana attenuata.</title>
        <authorList>
            <person name="Xu S."/>
            <person name="Brockmoeller T."/>
            <person name="Gaquerel E."/>
            <person name="Navarro A."/>
            <person name="Kuhl H."/>
            <person name="Gase K."/>
            <person name="Ling Z."/>
            <person name="Zhou W."/>
            <person name="Kreitzer C."/>
            <person name="Stanke M."/>
            <person name="Tang H."/>
            <person name="Lyons E."/>
            <person name="Pandey P."/>
            <person name="Pandey S.P."/>
            <person name="Timmermann B."/>
            <person name="Baldwin I.T."/>
        </authorList>
    </citation>
    <scope>NUCLEOTIDE SEQUENCE [LARGE SCALE GENOMIC DNA]</scope>
    <source>
        <strain evidence="2">UT</strain>
    </source>
</reference>
<dbReference type="EMBL" id="MJEQ01020394">
    <property type="protein sequence ID" value="OIT18659.1"/>
    <property type="molecule type" value="Genomic_DNA"/>
</dbReference>
<comment type="caution">
    <text evidence="2">The sequence shown here is derived from an EMBL/GenBank/DDBJ whole genome shotgun (WGS) entry which is preliminary data.</text>
</comment>
<feature type="compositionally biased region" description="Basic residues" evidence="1">
    <location>
        <begin position="27"/>
        <end position="37"/>
    </location>
</feature>
<accession>A0A1J6K6Z3</accession>
<evidence type="ECO:0000313" key="2">
    <source>
        <dbReference type="EMBL" id="OIT18659.1"/>
    </source>
</evidence>
<sequence length="156" mass="16920">MKLAGNLYPPEDSPSSPEKKSAPVQKKWTHPHTYKKTGGREKEEERVEEDEGASVTGKSPPAGRRKPGVSGLVTTCLKHTLPDSGGENRKEEKEGGEKQTRKKEKEREREREGKREDLPGAAPAAATLTAKQQMPAWVGAGLGGWLGAEQLTLGIL</sequence>
<dbReference type="Proteomes" id="UP000187609">
    <property type="component" value="Unassembled WGS sequence"/>
</dbReference>
<feature type="region of interest" description="Disordered" evidence="1">
    <location>
        <begin position="1"/>
        <end position="122"/>
    </location>
</feature>
<proteinExistence type="predicted"/>
<dbReference type="Gramene" id="OIT18659">
    <property type="protein sequence ID" value="OIT18659"/>
    <property type="gene ID" value="A4A49_43764"/>
</dbReference>